<keyword evidence="3 7" id="KW-0808">Transferase</keyword>
<dbReference type="InterPro" id="IPR008949">
    <property type="entry name" value="Isoprenoid_synthase_dom_sf"/>
</dbReference>
<dbReference type="PROSITE" id="PS00723">
    <property type="entry name" value="POLYPRENYL_SYNTHASE_1"/>
    <property type="match status" value="1"/>
</dbReference>
<dbReference type="GO" id="GO:0046872">
    <property type="term" value="F:metal ion binding"/>
    <property type="evidence" value="ECO:0007669"/>
    <property type="project" value="UniProtKB-KW"/>
</dbReference>
<dbReference type="EMBL" id="VGIR01000032">
    <property type="protein sequence ID" value="MBM3331503.1"/>
    <property type="molecule type" value="Genomic_DNA"/>
</dbReference>
<dbReference type="PROSITE" id="PS00444">
    <property type="entry name" value="POLYPRENYL_SYNTHASE_2"/>
    <property type="match status" value="1"/>
</dbReference>
<dbReference type="PANTHER" id="PTHR43281:SF1">
    <property type="entry name" value="FARNESYL DIPHOSPHATE SYNTHASE"/>
    <property type="match status" value="1"/>
</dbReference>
<evidence type="ECO:0000313" key="10">
    <source>
        <dbReference type="Proteomes" id="UP000779900"/>
    </source>
</evidence>
<keyword evidence="5" id="KW-0460">Magnesium</keyword>
<keyword evidence="6" id="KW-0414">Isoprene biosynthesis</keyword>
<evidence type="ECO:0000313" key="9">
    <source>
        <dbReference type="EMBL" id="MBM3331503.1"/>
    </source>
</evidence>
<comment type="similarity">
    <text evidence="2 7">Belongs to the FPP/GGPP synthase family.</text>
</comment>
<dbReference type="SFLD" id="SFLDS00005">
    <property type="entry name" value="Isoprenoid_Synthase_Type_I"/>
    <property type="match status" value="1"/>
</dbReference>
<dbReference type="PANTHER" id="PTHR43281">
    <property type="entry name" value="FARNESYL DIPHOSPHATE SYNTHASE"/>
    <property type="match status" value="1"/>
</dbReference>
<accession>A0A937XDP4</accession>
<evidence type="ECO:0008006" key="11">
    <source>
        <dbReference type="Google" id="ProtNLM"/>
    </source>
</evidence>
<evidence type="ECO:0000256" key="2">
    <source>
        <dbReference type="ARBA" id="ARBA00006706"/>
    </source>
</evidence>
<dbReference type="GO" id="GO:0004659">
    <property type="term" value="F:prenyltransferase activity"/>
    <property type="evidence" value="ECO:0007669"/>
    <property type="project" value="InterPro"/>
</dbReference>
<keyword evidence="8" id="KW-0812">Transmembrane</keyword>
<dbReference type="Proteomes" id="UP000779900">
    <property type="component" value="Unassembled WGS sequence"/>
</dbReference>
<keyword evidence="8" id="KW-0472">Membrane</keyword>
<feature type="transmembrane region" description="Helical" evidence="8">
    <location>
        <begin position="182"/>
        <end position="200"/>
    </location>
</feature>
<evidence type="ECO:0000256" key="4">
    <source>
        <dbReference type="ARBA" id="ARBA00022723"/>
    </source>
</evidence>
<evidence type="ECO:0000256" key="7">
    <source>
        <dbReference type="RuleBase" id="RU004466"/>
    </source>
</evidence>
<protein>
    <recommendedName>
        <fullName evidence="11">Polyprenyl synthetase family protein</fullName>
    </recommendedName>
</protein>
<organism evidence="9 10">
    <name type="scientific">candidate division WOR-3 bacterium</name>
    <dbReference type="NCBI Taxonomy" id="2052148"/>
    <lineage>
        <taxon>Bacteria</taxon>
        <taxon>Bacteria division WOR-3</taxon>
    </lineage>
</organism>
<evidence type="ECO:0000256" key="3">
    <source>
        <dbReference type="ARBA" id="ARBA00022679"/>
    </source>
</evidence>
<evidence type="ECO:0000256" key="8">
    <source>
        <dbReference type="SAM" id="Phobius"/>
    </source>
</evidence>
<dbReference type="AlphaFoldDB" id="A0A937XDP4"/>
<sequence length="281" mass="30301">MQRIVEADRRLVDAELRRVLRFDKEVPARLAAAMRYAVLGRGKRIRPMLALEAFRAAGGRDLAVVLPFCAGIEFIHTFSLIHDDLPSMDDDDFRRGRPSLHRKFDEATAILAADGLFALGFEVFTDAPGPADRKLAAIGVVCRAVGPSGMTGGQMLDIESDGLRSASRSEVTMTHRKKTAEFIAAALLAGAVLGGAAPAAQRRVRQAGLALGMLFQMTDDLLDIGQKSEAERTTMISSLGRAGTARRAASEAMKSAKLFRSLGTDYRLLAGFPGLVLERTS</sequence>
<gene>
    <name evidence="9" type="ORF">FJY68_06580</name>
</gene>
<dbReference type="Gene3D" id="1.10.600.10">
    <property type="entry name" value="Farnesyl Diphosphate Synthase"/>
    <property type="match status" value="1"/>
</dbReference>
<keyword evidence="8" id="KW-1133">Transmembrane helix</keyword>
<dbReference type="SUPFAM" id="SSF48576">
    <property type="entry name" value="Terpenoid synthases"/>
    <property type="match status" value="1"/>
</dbReference>
<comment type="caution">
    <text evidence="9">The sequence shown here is derived from an EMBL/GenBank/DDBJ whole genome shotgun (WGS) entry which is preliminary data.</text>
</comment>
<evidence type="ECO:0000256" key="5">
    <source>
        <dbReference type="ARBA" id="ARBA00022842"/>
    </source>
</evidence>
<dbReference type="Pfam" id="PF00348">
    <property type="entry name" value="polyprenyl_synt"/>
    <property type="match status" value="1"/>
</dbReference>
<dbReference type="InterPro" id="IPR033749">
    <property type="entry name" value="Polyprenyl_synt_CS"/>
</dbReference>
<proteinExistence type="inferred from homology"/>
<reference evidence="9" key="1">
    <citation type="submission" date="2019-03" db="EMBL/GenBank/DDBJ databases">
        <title>Lake Tanganyika Metagenome-Assembled Genomes (MAGs).</title>
        <authorList>
            <person name="Tran P."/>
        </authorList>
    </citation>
    <scope>NUCLEOTIDE SEQUENCE</scope>
    <source>
        <strain evidence="9">K_DeepCast_150m_m2_040</strain>
    </source>
</reference>
<dbReference type="GO" id="GO:0008299">
    <property type="term" value="P:isoprenoid biosynthetic process"/>
    <property type="evidence" value="ECO:0007669"/>
    <property type="project" value="UniProtKB-KW"/>
</dbReference>
<name>A0A937XDP4_UNCW3</name>
<comment type="cofactor">
    <cofactor evidence="1">
        <name>Mg(2+)</name>
        <dbReference type="ChEBI" id="CHEBI:18420"/>
    </cofactor>
</comment>
<evidence type="ECO:0000256" key="6">
    <source>
        <dbReference type="ARBA" id="ARBA00023229"/>
    </source>
</evidence>
<dbReference type="InterPro" id="IPR000092">
    <property type="entry name" value="Polyprenyl_synt"/>
</dbReference>
<keyword evidence="4" id="KW-0479">Metal-binding</keyword>
<evidence type="ECO:0000256" key="1">
    <source>
        <dbReference type="ARBA" id="ARBA00001946"/>
    </source>
</evidence>